<proteinExistence type="predicted"/>
<dbReference type="GeneID" id="8291760"/>
<dbReference type="STRING" id="559295.C5DHB7"/>
<evidence type="ECO:0000313" key="2">
    <source>
        <dbReference type="Proteomes" id="UP000002036"/>
    </source>
</evidence>
<organism evidence="1 2">
    <name type="scientific">Lachancea thermotolerans (strain ATCC 56472 / CBS 6340 / NRRL Y-8284)</name>
    <name type="common">Yeast</name>
    <name type="synonym">Kluyveromyces thermotolerans</name>
    <dbReference type="NCBI Taxonomy" id="559295"/>
    <lineage>
        <taxon>Eukaryota</taxon>
        <taxon>Fungi</taxon>
        <taxon>Dikarya</taxon>
        <taxon>Ascomycota</taxon>
        <taxon>Saccharomycotina</taxon>
        <taxon>Saccharomycetes</taxon>
        <taxon>Saccharomycetales</taxon>
        <taxon>Saccharomycetaceae</taxon>
        <taxon>Lachancea</taxon>
    </lineage>
</organism>
<protein>
    <submittedName>
        <fullName evidence="1">KLTH0E02992p</fullName>
    </submittedName>
</protein>
<accession>C5DHB7</accession>
<dbReference type="Proteomes" id="UP000002036">
    <property type="component" value="Chromosome E"/>
</dbReference>
<dbReference type="HOGENOM" id="CLU_296305_0_0_1"/>
<dbReference type="RefSeq" id="XP_002553615.1">
    <property type="nucleotide sequence ID" value="XM_002553569.1"/>
</dbReference>
<dbReference type="InParanoid" id="C5DHB7"/>
<dbReference type="InterPro" id="IPR027417">
    <property type="entry name" value="P-loop_NTPase"/>
</dbReference>
<dbReference type="KEGG" id="lth:KLTH0E02992g"/>
<dbReference type="Gene3D" id="3.40.50.300">
    <property type="entry name" value="P-loop containing nucleotide triphosphate hydrolases"/>
    <property type="match status" value="1"/>
</dbReference>
<dbReference type="EMBL" id="CU928169">
    <property type="protein sequence ID" value="CAR23178.1"/>
    <property type="molecule type" value="Genomic_DNA"/>
</dbReference>
<dbReference type="SUPFAM" id="SSF52540">
    <property type="entry name" value="P-loop containing nucleoside triphosphate hydrolases"/>
    <property type="match status" value="1"/>
</dbReference>
<keyword evidence="2" id="KW-1185">Reference proteome</keyword>
<name>C5DHB7_LACTC</name>
<evidence type="ECO:0000313" key="1">
    <source>
        <dbReference type="EMBL" id="CAR23178.1"/>
    </source>
</evidence>
<reference evidence="1 2" key="1">
    <citation type="journal article" date="2009" name="Genome Res.">
        <title>Comparative genomics of protoploid Saccharomycetaceae.</title>
        <authorList>
            <consortium name="The Genolevures Consortium"/>
            <person name="Souciet J.-L."/>
            <person name="Dujon B."/>
            <person name="Gaillardin C."/>
            <person name="Johnston M."/>
            <person name="Baret P.V."/>
            <person name="Cliften P."/>
            <person name="Sherman D.J."/>
            <person name="Weissenbach J."/>
            <person name="Westhof E."/>
            <person name="Wincker P."/>
            <person name="Jubin C."/>
            <person name="Poulain J."/>
            <person name="Barbe V."/>
            <person name="Segurens B."/>
            <person name="Artiguenave F."/>
            <person name="Anthouard V."/>
            <person name="Vacherie B."/>
            <person name="Val M.-E."/>
            <person name="Fulton R.S."/>
            <person name="Minx P."/>
            <person name="Wilson R."/>
            <person name="Durrens P."/>
            <person name="Jean G."/>
            <person name="Marck C."/>
            <person name="Martin T."/>
            <person name="Nikolski M."/>
            <person name="Rolland T."/>
            <person name="Seret M.-L."/>
            <person name="Casaregola S."/>
            <person name="Despons L."/>
            <person name="Fairhead C."/>
            <person name="Fischer G."/>
            <person name="Lafontaine I."/>
            <person name="Leh V."/>
            <person name="Lemaire M."/>
            <person name="de Montigny J."/>
            <person name="Neuveglise C."/>
            <person name="Thierry A."/>
            <person name="Blanc-Lenfle I."/>
            <person name="Bleykasten C."/>
            <person name="Diffels J."/>
            <person name="Fritsch E."/>
            <person name="Frangeul L."/>
            <person name="Goeffon A."/>
            <person name="Jauniaux N."/>
            <person name="Kachouri-Lafond R."/>
            <person name="Payen C."/>
            <person name="Potier S."/>
            <person name="Pribylova L."/>
            <person name="Ozanne C."/>
            <person name="Richard G.-F."/>
            <person name="Sacerdot C."/>
            <person name="Straub M.-L."/>
            <person name="Talla E."/>
        </authorList>
    </citation>
    <scope>NUCLEOTIDE SEQUENCE [LARGE SCALE GENOMIC DNA]</scope>
    <source>
        <strain evidence="2">ATCC 56472 / CBS 6340 / NRRL Y-8284</strain>
    </source>
</reference>
<sequence>MLNESLMDVFGILNDRSGPTDEARVYKQLWELLKRDPTSIHALLSHEFMNRPIEELAGCVAQECLEKRLVCLCVLDFRLRSGCVLPSPSDALSSIFSTVSMVQADPQATNACFRILSTVLAFAESTQTVGLRQCDVDCISSEHLVSENAAVLMDYVYLALTHPWISESEAQQWLSELYRSGVFWWLRQKLQSTAKLDFLETLFEDTMKRAYNSFIQTMQTFLRAQGIAKEWQFCGASKFSELFDPMVLKNCVEDALAALKIQPRTRDAGTAPRLLAHLSKRPIQSRDFWQGIMLDRPALDLMWISPSRDMFTHASKTYMHEFAKLQCDIKNFILRINSRYSISHGKLTGNSKYATSAYELGQDPVTKSWFIKVAKTFAPEAQVEKWGNIQGKRLCLSRLDGAFFVVQVASVHKVGDMLQLFIGTENVSGLQNCQLLSVLSTELEFQVKAVDDLLKFNLENERLQAMTPMTNLVRSSCPSKTVILSNLFSDEQQIKNFLHENTESVKQKPSKRRLVPVKEAISLDLEKGKWAIEKAVKNSPKHDFTLEQIESVIHGVCESASCVNGDVGTGKATIIAAIIDNLHLNSFYKRFPQMCSRFLIVCDTDETCQKIASYLSIIQPQSVVHYSNDTSSLIEKKKKGVKEALSRVQEIASILRIPGDHSSSVPAALSFLQHFLEPMLHDYRASIKTNDEISKRAFPLLEDGVLTSPSSEMAERIIETSYQVAVMYDQLQKWQFLFLNGDLEKTLTEACDLLLISKDRFQKCLVDKKLSFNSFESLVICNADFFEPSEIWRALSLNTHWQRTIFSGDFTNSPLPYVARQLFSSKSLQFRLTTSYNTNREVLRIRFPYEEQPDPVPVLYSPVQVIKTPGKIVNNINWDEAEYCVLLYAYLRLAGYPAKVISIIALNPYQKYAIDTELEDWLQLEPSHKDIKKPSSISSLENNRSHRNDIVIISTAGIQPNVPFLSRYARRGLLVLSAAGDDLQIVAGESFPSVKSDKREARRIQNLDQLKGLVDSLLCSKRPRKQSRKTHNE</sequence>
<gene>
    <name evidence="1" type="ordered locus">KLTH0E02992g</name>
</gene>
<dbReference type="AlphaFoldDB" id="C5DHB7"/>
<dbReference type="OMA" id="FLHENTE"/>
<dbReference type="OrthoDB" id="1879at2759"/>